<organism evidence="4 5">
    <name type="scientific">Cephaloticoccus primus</name>
    <dbReference type="NCBI Taxonomy" id="1548207"/>
    <lineage>
        <taxon>Bacteria</taxon>
        <taxon>Pseudomonadati</taxon>
        <taxon>Verrucomicrobiota</taxon>
        <taxon>Opitutia</taxon>
        <taxon>Opitutales</taxon>
        <taxon>Opitutaceae</taxon>
        <taxon>Cephaloticoccus</taxon>
    </lineage>
</organism>
<keyword evidence="4" id="KW-0328">Glycosyltransferase</keyword>
<evidence type="ECO:0000256" key="2">
    <source>
        <dbReference type="ARBA" id="ARBA00022962"/>
    </source>
</evidence>
<dbReference type="EMBL" id="LSZQ01000049">
    <property type="protein sequence ID" value="KXU35439.1"/>
    <property type="molecule type" value="Genomic_DNA"/>
</dbReference>
<dbReference type="PANTHER" id="PTHR11907">
    <property type="entry name" value="AMIDOPHOSPHORIBOSYLTRANSFERASE"/>
    <property type="match status" value="1"/>
</dbReference>
<evidence type="ECO:0000259" key="3">
    <source>
        <dbReference type="PROSITE" id="PS51278"/>
    </source>
</evidence>
<dbReference type="AlphaFoldDB" id="A0A139SLK5"/>
<dbReference type="SUPFAM" id="SSF53271">
    <property type="entry name" value="PRTase-like"/>
    <property type="match status" value="1"/>
</dbReference>
<name>A0A139SLK5_9BACT</name>
<dbReference type="Gene3D" id="3.60.20.10">
    <property type="entry name" value="Glutamine Phosphoribosylpyrophosphate, subunit 1, domain 1"/>
    <property type="match status" value="1"/>
</dbReference>
<dbReference type="InterPro" id="IPR029057">
    <property type="entry name" value="PRTase-like"/>
</dbReference>
<feature type="domain" description="Glutamine amidotransferase type-2" evidence="3">
    <location>
        <begin position="9"/>
        <end position="303"/>
    </location>
</feature>
<dbReference type="STRING" id="1548207.AXK11_06575"/>
<dbReference type="PROSITE" id="PS51278">
    <property type="entry name" value="GATASE_TYPE_2"/>
    <property type="match status" value="1"/>
</dbReference>
<dbReference type="Gene3D" id="3.40.50.2020">
    <property type="match status" value="1"/>
</dbReference>
<evidence type="ECO:0000313" key="5">
    <source>
        <dbReference type="Proteomes" id="UP000070058"/>
    </source>
</evidence>
<evidence type="ECO:0000313" key="4">
    <source>
        <dbReference type="EMBL" id="KXU35439.1"/>
    </source>
</evidence>
<gene>
    <name evidence="4" type="ORF">AXK11_06575</name>
</gene>
<proteinExistence type="predicted"/>
<dbReference type="InterPro" id="IPR017932">
    <property type="entry name" value="GATase_2_dom"/>
</dbReference>
<evidence type="ECO:0000256" key="1">
    <source>
        <dbReference type="ARBA" id="ARBA00022679"/>
    </source>
</evidence>
<comment type="caution">
    <text evidence="4">The sequence shown here is derived from an EMBL/GenBank/DDBJ whole genome shotgun (WGS) entry which is preliminary data.</text>
</comment>
<dbReference type="GO" id="GO:0016757">
    <property type="term" value="F:glycosyltransferase activity"/>
    <property type="evidence" value="ECO:0007669"/>
    <property type="project" value="UniProtKB-KW"/>
</dbReference>
<protein>
    <submittedName>
        <fullName evidence="4">Amidophosphoribosyltransferase</fullName>
    </submittedName>
</protein>
<keyword evidence="1 4" id="KW-0808">Transferase</keyword>
<reference evidence="5" key="1">
    <citation type="submission" date="2016-02" db="EMBL/GenBank/DDBJ databases">
        <authorList>
            <person name="Sanders J.G."/>
            <person name="Lin J.Y."/>
            <person name="Wertz J.T."/>
            <person name="Russell J.A."/>
            <person name="Moreau C.S."/>
            <person name="Powell S."/>
        </authorList>
    </citation>
    <scope>NUCLEOTIDE SEQUENCE [LARGE SCALE GENOMIC DNA]</scope>
    <source>
        <strain evidence="5">CAG34</strain>
    </source>
</reference>
<dbReference type="OrthoDB" id="9801213at2"/>
<dbReference type="InterPro" id="IPR029055">
    <property type="entry name" value="Ntn_hydrolases_N"/>
</dbReference>
<accession>A0A139SLK5</accession>
<sequence>MSDKLTHECGVALIRLLKPLSYYQEKYGSPLWGFTKLFLLMEKQHNRGQDGAGVACVKLGMPVGEPFMFRERSVEPNPLDKIFKTLLAQYDEQVRAGTVHPEFPETVKRAFPFGGELLMGHLRYSTSGGYSMLSCHPYFRRSPWPTRNLALCGNFNLTNTTELNASLTAMGQHPIFATDTQAILEKIGFSLDEEHQELYRQLRAQGLPGDEISQRISRELDLGRVFTRSAEGWDGGYTVCGLIGNGDAFVARDPSGIRPCFFFKNDEVVAFASERAPLMTVFDLEAPQVSELKPGHVMVVKNDGALSETRFAAPLPRAECTFERIYFSRGNDIDIYRERKALGARLLDQVVAAIDHDWERSVVSYIPNTAEVAYYGLMSALRERRRTEVKDEILAASRSGALDEALLDKLILSNWPRTEKVVSKDIKLRTFIGQENLRNQLATHVYDITYGAVAPGDTLVCVDDSIVRGTTLRKSILRILQRLHPRKIVIVSTAPQIRYPDCYGIDMSQLGKFIAFEAAVELIKERGGFGGLLQEVYDLCRAEVARAAGAGQPGTNHVKKIYAPFTPEEISAKIAQLVSPPANGWDGQIEIIFQTVENLHAAVQQHTGDWYFTGDYPTAGGYRVVNQAYLNFYEKTEARAY</sequence>
<dbReference type="RefSeq" id="WP_068630476.1">
    <property type="nucleotide sequence ID" value="NZ_LSZQ01000049.1"/>
</dbReference>
<dbReference type="Proteomes" id="UP000070058">
    <property type="component" value="Unassembled WGS sequence"/>
</dbReference>
<keyword evidence="5" id="KW-1185">Reference proteome</keyword>
<dbReference type="SUPFAM" id="SSF56235">
    <property type="entry name" value="N-terminal nucleophile aminohydrolases (Ntn hydrolases)"/>
    <property type="match status" value="1"/>
</dbReference>
<keyword evidence="2" id="KW-0315">Glutamine amidotransferase</keyword>